<dbReference type="Pfam" id="PF00425">
    <property type="entry name" value="Chorismate_bind"/>
    <property type="match status" value="1"/>
</dbReference>
<sequence length="314" mass="35458">MNQLGADGIPFLFILDFDLASPLILTFQEADEKGIQFEIKKQKSLAENYLSEKKQIPLQAFPVHADTYGKGFEKVKSAIQAGDTYLLNLCYATPLKGVSSLGEVYTMANAPYKLLVPEKFVVFSPEQFVEIKDGVIRTFPMKGTIEATRTDAEKMLLSDIKEQEEHATVVDLLRNDLSIVAKQVEVVRYRYISEIRTSGKTLLQCSSEISGRLSNDYIRKLGSLFYSLLPAGSVTGAPKKRTVELIHQIEPEARGYYTGVFGVFDGENLDSGVMIRMIEKRPEGYYYRSGGGITYRSEMMQEYQEMIDKIYIPR</sequence>
<protein>
    <submittedName>
        <fullName evidence="2">Aminodeoxychorismate synthase component I</fullName>
        <ecNumber evidence="2">2.6.1.85</ecNumber>
    </submittedName>
</protein>
<dbReference type="AlphaFoldDB" id="A0A9D7SVE7"/>
<keyword evidence="2" id="KW-0808">Transferase</keyword>
<dbReference type="PANTHER" id="PTHR11236:SF50">
    <property type="entry name" value="AMINODEOXYCHORISMATE SYNTHASE COMPONENT 1"/>
    <property type="match status" value="1"/>
</dbReference>
<evidence type="ECO:0000259" key="1">
    <source>
        <dbReference type="Pfam" id="PF00425"/>
    </source>
</evidence>
<reference evidence="2 3" key="1">
    <citation type="submission" date="2020-10" db="EMBL/GenBank/DDBJ databases">
        <title>Connecting structure to function with the recovery of over 1000 high-quality activated sludge metagenome-assembled genomes encoding full-length rRNA genes using long-read sequencing.</title>
        <authorList>
            <person name="Singleton C.M."/>
            <person name="Petriglieri F."/>
            <person name="Kristensen J.M."/>
            <person name="Kirkegaard R.H."/>
            <person name="Michaelsen T.Y."/>
            <person name="Andersen M.H."/>
            <person name="Karst S.M."/>
            <person name="Dueholm M.S."/>
            <person name="Nielsen P.H."/>
            <person name="Albertsen M."/>
        </authorList>
    </citation>
    <scope>NUCLEOTIDE SEQUENCE [LARGE SCALE GENOMIC DNA]</scope>
    <source>
        <strain evidence="2">Ribe_18-Q3-R11-54_MAXAC.273</strain>
    </source>
</reference>
<dbReference type="InterPro" id="IPR015890">
    <property type="entry name" value="Chorismate_C"/>
</dbReference>
<feature type="domain" description="Chorismate-utilising enzyme C-terminal" evidence="1">
    <location>
        <begin position="66"/>
        <end position="309"/>
    </location>
</feature>
<dbReference type="Gene3D" id="3.60.120.10">
    <property type="entry name" value="Anthranilate synthase"/>
    <property type="match status" value="1"/>
</dbReference>
<dbReference type="InterPro" id="IPR005801">
    <property type="entry name" value="ADC_synthase"/>
</dbReference>
<keyword evidence="2" id="KW-0032">Aminotransferase</keyword>
<gene>
    <name evidence="2" type="ORF">IPP15_09745</name>
</gene>
<dbReference type="NCBIfam" id="NF005486">
    <property type="entry name" value="PRK07093.1"/>
    <property type="match status" value="1"/>
</dbReference>
<comment type="caution">
    <text evidence="2">The sequence shown here is derived from an EMBL/GenBank/DDBJ whole genome shotgun (WGS) entry which is preliminary data.</text>
</comment>
<dbReference type="EMBL" id="JADKGY010000006">
    <property type="protein sequence ID" value="MBK9982688.1"/>
    <property type="molecule type" value="Genomic_DNA"/>
</dbReference>
<name>A0A9D7SVE7_9BACT</name>
<organism evidence="2 3">
    <name type="scientific">Candidatus Opimibacter skivensis</name>
    <dbReference type="NCBI Taxonomy" id="2982028"/>
    <lineage>
        <taxon>Bacteria</taxon>
        <taxon>Pseudomonadati</taxon>
        <taxon>Bacteroidota</taxon>
        <taxon>Saprospiria</taxon>
        <taxon>Saprospirales</taxon>
        <taxon>Saprospiraceae</taxon>
        <taxon>Candidatus Opimibacter</taxon>
    </lineage>
</organism>
<dbReference type="PANTHER" id="PTHR11236">
    <property type="entry name" value="AMINOBENZOATE/ANTHRANILATE SYNTHASE"/>
    <property type="match status" value="1"/>
</dbReference>
<dbReference type="InterPro" id="IPR019999">
    <property type="entry name" value="Anth_synth_I-like"/>
</dbReference>
<evidence type="ECO:0000313" key="3">
    <source>
        <dbReference type="Proteomes" id="UP000808337"/>
    </source>
</evidence>
<evidence type="ECO:0000313" key="2">
    <source>
        <dbReference type="EMBL" id="MBK9982688.1"/>
    </source>
</evidence>
<dbReference type="GO" id="GO:0046820">
    <property type="term" value="F:4-amino-4-deoxychorismate synthase activity"/>
    <property type="evidence" value="ECO:0007669"/>
    <property type="project" value="UniProtKB-EC"/>
</dbReference>
<dbReference type="Proteomes" id="UP000808337">
    <property type="component" value="Unassembled WGS sequence"/>
</dbReference>
<dbReference type="EC" id="2.6.1.85" evidence="2"/>
<dbReference type="GO" id="GO:0000162">
    <property type="term" value="P:L-tryptophan biosynthetic process"/>
    <property type="evidence" value="ECO:0007669"/>
    <property type="project" value="TreeGrafter"/>
</dbReference>
<proteinExistence type="predicted"/>
<dbReference type="SUPFAM" id="SSF56322">
    <property type="entry name" value="ADC synthase"/>
    <property type="match status" value="1"/>
</dbReference>
<dbReference type="PRINTS" id="PR00095">
    <property type="entry name" value="ANTSNTHASEI"/>
</dbReference>
<accession>A0A9D7SVE7</accession>